<dbReference type="Proteomes" id="UP001156664">
    <property type="component" value="Unassembled WGS sequence"/>
</dbReference>
<name>A0ABQ5YP69_9BURK</name>
<feature type="domain" description="IclR-ED" evidence="5">
    <location>
        <begin position="72"/>
        <end position="256"/>
    </location>
</feature>
<dbReference type="Gene3D" id="3.30.450.40">
    <property type="match status" value="1"/>
</dbReference>
<evidence type="ECO:0000259" key="4">
    <source>
        <dbReference type="PROSITE" id="PS51077"/>
    </source>
</evidence>
<keyword evidence="2" id="KW-0238">DNA-binding</keyword>
<dbReference type="RefSeq" id="WP_284280144.1">
    <property type="nucleotide sequence ID" value="NZ_BSOJ01000007.1"/>
</dbReference>
<dbReference type="Pfam" id="PF01614">
    <property type="entry name" value="IclR_C"/>
    <property type="match status" value="1"/>
</dbReference>
<gene>
    <name evidence="6" type="primary">pcaR</name>
    <name evidence="6" type="ORF">GCM10007875_07990</name>
</gene>
<organism evidence="6 7">
    <name type="scientific">Limnobacter litoralis</name>
    <dbReference type="NCBI Taxonomy" id="481366"/>
    <lineage>
        <taxon>Bacteria</taxon>
        <taxon>Pseudomonadati</taxon>
        <taxon>Pseudomonadota</taxon>
        <taxon>Betaproteobacteria</taxon>
        <taxon>Burkholderiales</taxon>
        <taxon>Burkholderiaceae</taxon>
        <taxon>Limnobacter</taxon>
    </lineage>
</organism>
<dbReference type="Gene3D" id="1.10.10.10">
    <property type="entry name" value="Winged helix-like DNA-binding domain superfamily/Winged helix DNA-binding domain"/>
    <property type="match status" value="1"/>
</dbReference>
<dbReference type="InterPro" id="IPR005471">
    <property type="entry name" value="Tscrpt_reg_IclR_N"/>
</dbReference>
<dbReference type="InterPro" id="IPR029016">
    <property type="entry name" value="GAF-like_dom_sf"/>
</dbReference>
<evidence type="ECO:0000256" key="2">
    <source>
        <dbReference type="ARBA" id="ARBA00023125"/>
    </source>
</evidence>
<dbReference type="SUPFAM" id="SSF46785">
    <property type="entry name" value="Winged helix' DNA-binding domain"/>
    <property type="match status" value="1"/>
</dbReference>
<dbReference type="PANTHER" id="PTHR30136">
    <property type="entry name" value="HELIX-TURN-HELIX TRANSCRIPTIONAL REGULATOR, ICLR FAMILY"/>
    <property type="match status" value="1"/>
</dbReference>
<dbReference type="NCBIfam" id="TIGR02431">
    <property type="entry name" value="pcaR_pcaU"/>
    <property type="match status" value="1"/>
</dbReference>
<dbReference type="PROSITE" id="PS51077">
    <property type="entry name" value="HTH_ICLR"/>
    <property type="match status" value="1"/>
</dbReference>
<dbReference type="InterPro" id="IPR036390">
    <property type="entry name" value="WH_DNA-bd_sf"/>
</dbReference>
<keyword evidence="1" id="KW-0805">Transcription regulation</keyword>
<dbReference type="InterPro" id="IPR036388">
    <property type="entry name" value="WH-like_DNA-bd_sf"/>
</dbReference>
<keyword evidence="7" id="KW-1185">Reference proteome</keyword>
<evidence type="ECO:0000256" key="1">
    <source>
        <dbReference type="ARBA" id="ARBA00023015"/>
    </source>
</evidence>
<dbReference type="Pfam" id="PF09339">
    <property type="entry name" value="HTH_IclR"/>
    <property type="match status" value="1"/>
</dbReference>
<dbReference type="SUPFAM" id="SSF55781">
    <property type="entry name" value="GAF domain-like"/>
    <property type="match status" value="1"/>
</dbReference>
<dbReference type="SMART" id="SM00346">
    <property type="entry name" value="HTH_ICLR"/>
    <property type="match status" value="1"/>
</dbReference>
<evidence type="ECO:0000313" key="7">
    <source>
        <dbReference type="Proteomes" id="UP001156664"/>
    </source>
</evidence>
<dbReference type="EMBL" id="BSOJ01000007">
    <property type="protein sequence ID" value="GLR25711.1"/>
    <property type="molecule type" value="Genomic_DNA"/>
</dbReference>
<evidence type="ECO:0000259" key="5">
    <source>
        <dbReference type="PROSITE" id="PS51078"/>
    </source>
</evidence>
<keyword evidence="3" id="KW-0804">Transcription</keyword>
<dbReference type="InterPro" id="IPR050707">
    <property type="entry name" value="HTH_MetabolicPath_Reg"/>
</dbReference>
<dbReference type="InterPro" id="IPR014757">
    <property type="entry name" value="Tscrpt_reg_IclR_C"/>
</dbReference>
<proteinExistence type="predicted"/>
<accession>A0ABQ5YP69</accession>
<evidence type="ECO:0000256" key="3">
    <source>
        <dbReference type="ARBA" id="ARBA00023163"/>
    </source>
</evidence>
<comment type="caution">
    <text evidence="6">The sequence shown here is derived from an EMBL/GenBank/DDBJ whole genome shotgun (WGS) entry which is preliminary data.</text>
</comment>
<dbReference type="PANTHER" id="PTHR30136:SF34">
    <property type="entry name" value="TRANSCRIPTIONAL REGULATOR"/>
    <property type="match status" value="1"/>
</dbReference>
<dbReference type="InterPro" id="IPR012794">
    <property type="entry name" value="PcaR_PcaU"/>
</dbReference>
<sequence length="264" mass="29014">MSTNENPNEFVRSLARGLSVIECFDAENPRQTLSDVAKRTGMTRATARRFLHTLSQLGYVSTDGKYFALLPRVLNLGFAYLSTLNLQQLAQPYMERLVEKIEETCSISVLDGPDIVYVAREPTKRIMAIAISVGTRLPAFCTSMGKVLLSGLTDDELAAHLQKYPPRKYTRNTVYHTPAVMERVAQIRAQGWAVNDGELEEGLRSIAAPVRSRSGKVVAALNVSTHSSRMTADELVEKVLPDLLSTAQQVSQALAKGVTALSDM</sequence>
<dbReference type="PROSITE" id="PS51078">
    <property type="entry name" value="ICLR_ED"/>
    <property type="match status" value="1"/>
</dbReference>
<feature type="domain" description="HTH iclR-type" evidence="4">
    <location>
        <begin position="11"/>
        <end position="71"/>
    </location>
</feature>
<reference evidence="7" key="1">
    <citation type="journal article" date="2019" name="Int. J. Syst. Evol. Microbiol.">
        <title>The Global Catalogue of Microorganisms (GCM) 10K type strain sequencing project: providing services to taxonomists for standard genome sequencing and annotation.</title>
        <authorList>
            <consortium name="The Broad Institute Genomics Platform"/>
            <consortium name="The Broad Institute Genome Sequencing Center for Infectious Disease"/>
            <person name="Wu L."/>
            <person name="Ma J."/>
        </authorList>
    </citation>
    <scope>NUCLEOTIDE SEQUENCE [LARGE SCALE GENOMIC DNA]</scope>
    <source>
        <strain evidence="7">NBRC 105857</strain>
    </source>
</reference>
<protein>
    <submittedName>
        <fullName evidence="6">IclR family transcriptional regulator</fullName>
    </submittedName>
</protein>
<evidence type="ECO:0000313" key="6">
    <source>
        <dbReference type="EMBL" id="GLR25711.1"/>
    </source>
</evidence>